<dbReference type="RefSeq" id="WP_169528081.1">
    <property type="nucleotide sequence ID" value="NZ_JAAMPU010000107.1"/>
</dbReference>
<organism evidence="1 2">
    <name type="scientific">Flavobacterium silvaticum</name>
    <dbReference type="NCBI Taxonomy" id="1852020"/>
    <lineage>
        <taxon>Bacteria</taxon>
        <taxon>Pseudomonadati</taxon>
        <taxon>Bacteroidota</taxon>
        <taxon>Flavobacteriia</taxon>
        <taxon>Flavobacteriales</taxon>
        <taxon>Flavobacteriaceae</taxon>
        <taxon>Flavobacterium</taxon>
    </lineage>
</organism>
<dbReference type="Proteomes" id="UP000712080">
    <property type="component" value="Unassembled WGS sequence"/>
</dbReference>
<reference evidence="1" key="1">
    <citation type="submission" date="2020-02" db="EMBL/GenBank/DDBJ databases">
        <title>Flavobacterium sp. genome.</title>
        <authorList>
            <person name="Jung H.S."/>
            <person name="Baek J.H."/>
            <person name="Jeon C.O."/>
        </authorList>
    </citation>
    <scope>NUCLEOTIDE SEQUENCE</scope>
    <source>
        <strain evidence="1">SE-s28</strain>
    </source>
</reference>
<name>A0A972JKB9_9FLAO</name>
<protein>
    <submittedName>
        <fullName evidence="1">Uncharacterized protein</fullName>
    </submittedName>
</protein>
<dbReference type="EMBL" id="JAAMPU010000107">
    <property type="protein sequence ID" value="NMH28977.1"/>
    <property type="molecule type" value="Genomic_DNA"/>
</dbReference>
<dbReference type="AlphaFoldDB" id="A0A972JKB9"/>
<gene>
    <name evidence="1" type="ORF">G6047_13110</name>
</gene>
<accession>A0A972JKB9</accession>
<evidence type="ECO:0000313" key="1">
    <source>
        <dbReference type="EMBL" id="NMH28977.1"/>
    </source>
</evidence>
<sequence>MKIFLFIPTFLLLIFCSREKSVSLNQKIVPEKCSTEISYSDFKKSIKSKLPSPNTQRRNYLFSLVSNDIFCYWNGTPWAFYGTTRQPKTGHIACGYFVTNTMSDLGFEIERVKLAKVASGEMIKKLCVNIKSFRNFASLEKYLATQPDNSVFIIGLDYHTGYIVKDSIPYFLHSNYIGNIGVVKEPIEKSNALKSNKFFMIGSVSDNDRLLDVWSKH</sequence>
<evidence type="ECO:0000313" key="2">
    <source>
        <dbReference type="Proteomes" id="UP000712080"/>
    </source>
</evidence>
<proteinExistence type="predicted"/>
<keyword evidence="2" id="KW-1185">Reference proteome</keyword>
<comment type="caution">
    <text evidence="1">The sequence shown here is derived from an EMBL/GenBank/DDBJ whole genome shotgun (WGS) entry which is preliminary data.</text>
</comment>